<evidence type="ECO:0000256" key="1">
    <source>
        <dbReference type="ARBA" id="ARBA00022679"/>
    </source>
</evidence>
<proteinExistence type="predicted"/>
<dbReference type="eggNOG" id="ENOG502SBB6">
    <property type="taxonomic scope" value="Eukaryota"/>
</dbReference>
<dbReference type="Proteomes" id="UP000001449">
    <property type="component" value="Chromosome 7"/>
</dbReference>
<feature type="region of interest" description="Disordered" evidence="4">
    <location>
        <begin position="1"/>
        <end position="45"/>
    </location>
</feature>
<dbReference type="Gene3D" id="3.40.50.300">
    <property type="entry name" value="P-loop containing nucleotide triphosphate hydrolases"/>
    <property type="match status" value="1"/>
</dbReference>
<dbReference type="GeneID" id="7447149"/>
<evidence type="ECO:0000256" key="3">
    <source>
        <dbReference type="PIRSR" id="PIRSR637359-2"/>
    </source>
</evidence>
<sequence length="688" mass="78092">MTITNSDNDCDNDTNDRNLEMHGLINDDGSYEDDDSVDTSSDVQTNGIGRSRICNSLRSNPLTGTASLCFISLSIYFFTSSTYSQHNDNSINLHSNGKPKRHKHQALSYPAFPAKALLGIITNHTINKASKAKSGIEVDAPYDLDDFQYQKSGKTRTLVYWEEIVSAIEEFQHVVNNVSIVAPSPNETNISTIPSIITAPWSNLSTWGPCYPRALPTDQRHRLLRKSKPKPVNRNWTSIVQSNLQYINNNDDVDDTATISYPQYQKEYFVEESLGGYCRPGFLIIGQGKCGTSSLYHYLTGHPRVLPAIEKQIHYFLYHTHQSLGWYFAHFPGIESFLGRGALMSGEASPGYMPYPSVVEEVVKRMYPDDDLLSANGEEKVDAWRDYTHSLPKILAIVRNPIERAVSSYNYNYIQPALKTLRSGNGVSVSGESIPGGKSEGYYRKHHMFTFEELATSELTVLKKCLTVGGHGEKYSYNRYGKLKDYFFYNAYQNRSQGNLPPLIHLDGSCYKETYLKTVPRAQWQDIAKKHPHKILALPNLQLTQSIVGRGVYVLPLEWWYEVFGTTVSTHNKEERIYTVCTEDMANDPVTTLINVTSFLGLPEYDDWHTVTEVGRYNVGGHRGYDTITEFHDEDTAAFQSPQDTSLNEDEKDELINISDALMNELMGFYRPYNERLFQLIGRRCPWD</sequence>
<protein>
    <recommendedName>
        <fullName evidence="7">Sulfotransferase domain-containing protein</fullName>
    </recommendedName>
</protein>
<dbReference type="EMBL" id="CP001160">
    <property type="protein sequence ID" value="ACI64651.1"/>
    <property type="molecule type" value="Genomic_DNA"/>
</dbReference>
<dbReference type="AlphaFoldDB" id="B5YNL3"/>
<reference evidence="5 6" key="2">
    <citation type="journal article" date="2008" name="Nature">
        <title>The Phaeodactylum genome reveals the evolutionary history of diatom genomes.</title>
        <authorList>
            <person name="Bowler C."/>
            <person name="Allen A.E."/>
            <person name="Badger J.H."/>
            <person name="Grimwood J."/>
            <person name="Jabbari K."/>
            <person name="Kuo A."/>
            <person name="Maheswari U."/>
            <person name="Martens C."/>
            <person name="Maumus F."/>
            <person name="Otillar R.P."/>
            <person name="Rayko E."/>
            <person name="Salamov A."/>
            <person name="Vandepoele K."/>
            <person name="Beszteri B."/>
            <person name="Gruber A."/>
            <person name="Heijde M."/>
            <person name="Katinka M."/>
            <person name="Mock T."/>
            <person name="Valentin K."/>
            <person name="Verret F."/>
            <person name="Berges J.A."/>
            <person name="Brownlee C."/>
            <person name="Cadoret J.P."/>
            <person name="Chiovitti A."/>
            <person name="Choi C.J."/>
            <person name="Coesel S."/>
            <person name="De Martino A."/>
            <person name="Detter J.C."/>
            <person name="Durkin C."/>
            <person name="Falciatore A."/>
            <person name="Fournet J."/>
            <person name="Haruta M."/>
            <person name="Huysman M.J."/>
            <person name="Jenkins B.D."/>
            <person name="Jiroutova K."/>
            <person name="Jorgensen R.E."/>
            <person name="Joubert Y."/>
            <person name="Kaplan A."/>
            <person name="Kroger N."/>
            <person name="Kroth P.G."/>
            <person name="La Roche J."/>
            <person name="Lindquist E."/>
            <person name="Lommer M."/>
            <person name="Martin-Jezequel V."/>
            <person name="Lopez P.J."/>
            <person name="Lucas S."/>
            <person name="Mangogna M."/>
            <person name="McGinnis K."/>
            <person name="Medlin L.K."/>
            <person name="Montsant A."/>
            <person name="Oudot-Le Secq M.P."/>
            <person name="Napoli C."/>
            <person name="Obornik M."/>
            <person name="Parker M.S."/>
            <person name="Petit J.L."/>
            <person name="Porcel B.M."/>
            <person name="Poulsen N."/>
            <person name="Robison M."/>
            <person name="Rychlewski L."/>
            <person name="Rynearson T.A."/>
            <person name="Schmutz J."/>
            <person name="Shapiro H."/>
            <person name="Siaut M."/>
            <person name="Stanley M."/>
            <person name="Sussman M.R."/>
            <person name="Taylor A.R."/>
            <person name="Vardi A."/>
            <person name="von Dassow P."/>
            <person name="Vyverman W."/>
            <person name="Willis A."/>
            <person name="Wyrwicz L.S."/>
            <person name="Rokhsar D.S."/>
            <person name="Weissenbach J."/>
            <person name="Armbrust E.V."/>
            <person name="Green B.R."/>
            <person name="Van de Peer Y."/>
            <person name="Grigoriev I.V."/>
        </authorList>
    </citation>
    <scope>NUCLEOTIDE SEQUENCE [LARGE SCALE GENOMIC DNA]</scope>
    <source>
        <strain evidence="5 6">CCMP1335</strain>
    </source>
</reference>
<evidence type="ECO:0000256" key="2">
    <source>
        <dbReference type="PIRSR" id="PIRSR637359-1"/>
    </source>
</evidence>
<keyword evidence="1" id="KW-0808">Transferase</keyword>
<dbReference type="SUPFAM" id="SSF52540">
    <property type="entry name" value="P-loop containing nucleoside triphosphate hydrolases"/>
    <property type="match status" value="1"/>
</dbReference>
<dbReference type="PANTHER" id="PTHR10605:SF56">
    <property type="entry name" value="BIFUNCTIONAL HEPARAN SULFATE N-DEACETYLASE_N-SULFOTRANSFERASE"/>
    <property type="match status" value="1"/>
</dbReference>
<evidence type="ECO:0008006" key="7">
    <source>
        <dbReference type="Google" id="ProtNLM"/>
    </source>
</evidence>
<feature type="active site" description="For sulfotransferase activity" evidence="2">
    <location>
        <position position="289"/>
    </location>
</feature>
<keyword evidence="6" id="KW-1185">Reference proteome</keyword>
<dbReference type="GO" id="GO:0008146">
    <property type="term" value="F:sulfotransferase activity"/>
    <property type="evidence" value="ECO:0007669"/>
    <property type="project" value="InterPro"/>
</dbReference>
<dbReference type="HOGENOM" id="CLU_400404_0_0_1"/>
<evidence type="ECO:0000313" key="5">
    <source>
        <dbReference type="EMBL" id="ACI64651.1"/>
    </source>
</evidence>
<dbReference type="InterPro" id="IPR037359">
    <property type="entry name" value="NST/OST"/>
</dbReference>
<dbReference type="KEGG" id="tps:THAPS_7193"/>
<dbReference type="InParanoid" id="B5YNL3"/>
<dbReference type="PaxDb" id="35128-Thaps7193"/>
<feature type="binding site" evidence="3">
    <location>
        <position position="407"/>
    </location>
    <ligand>
        <name>3'-phosphoadenylyl sulfate</name>
        <dbReference type="ChEBI" id="CHEBI:58339"/>
    </ligand>
</feature>
<dbReference type="PANTHER" id="PTHR10605">
    <property type="entry name" value="HEPARAN SULFATE SULFOTRANSFERASE"/>
    <property type="match status" value="1"/>
</dbReference>
<feature type="binding site" evidence="3">
    <location>
        <position position="399"/>
    </location>
    <ligand>
        <name>3'-phosphoadenylyl sulfate</name>
        <dbReference type="ChEBI" id="CHEBI:58339"/>
    </ligand>
</feature>
<gene>
    <name evidence="5" type="ORF">THAPS_7193</name>
</gene>
<organism evidence="5 6">
    <name type="scientific">Thalassiosira pseudonana</name>
    <name type="common">Marine diatom</name>
    <name type="synonym">Cyclotella nana</name>
    <dbReference type="NCBI Taxonomy" id="35128"/>
    <lineage>
        <taxon>Eukaryota</taxon>
        <taxon>Sar</taxon>
        <taxon>Stramenopiles</taxon>
        <taxon>Ochrophyta</taxon>
        <taxon>Bacillariophyta</taxon>
        <taxon>Coscinodiscophyceae</taxon>
        <taxon>Thalassiosirophycidae</taxon>
        <taxon>Thalassiosirales</taxon>
        <taxon>Thalassiosiraceae</taxon>
        <taxon>Thalassiosira</taxon>
    </lineage>
</organism>
<evidence type="ECO:0000313" key="6">
    <source>
        <dbReference type="Proteomes" id="UP000001449"/>
    </source>
</evidence>
<dbReference type="InterPro" id="IPR027417">
    <property type="entry name" value="P-loop_NTPase"/>
</dbReference>
<reference evidence="5 6" key="1">
    <citation type="journal article" date="2004" name="Science">
        <title>The genome of the diatom Thalassiosira pseudonana: ecology, evolution, and metabolism.</title>
        <authorList>
            <person name="Armbrust E.V."/>
            <person name="Berges J.A."/>
            <person name="Bowler C."/>
            <person name="Green B.R."/>
            <person name="Martinez D."/>
            <person name="Putnam N.H."/>
            <person name="Zhou S."/>
            <person name="Allen A.E."/>
            <person name="Apt K.E."/>
            <person name="Bechner M."/>
            <person name="Brzezinski M.A."/>
            <person name="Chaal B.K."/>
            <person name="Chiovitti A."/>
            <person name="Davis A.K."/>
            <person name="Demarest M.S."/>
            <person name="Detter J.C."/>
            <person name="Glavina T."/>
            <person name="Goodstein D."/>
            <person name="Hadi M.Z."/>
            <person name="Hellsten U."/>
            <person name="Hildebrand M."/>
            <person name="Jenkins B.D."/>
            <person name="Jurka J."/>
            <person name="Kapitonov V.V."/>
            <person name="Kroger N."/>
            <person name="Lau W.W."/>
            <person name="Lane T.W."/>
            <person name="Larimer F.W."/>
            <person name="Lippmeier J.C."/>
            <person name="Lucas S."/>
            <person name="Medina M."/>
            <person name="Montsant A."/>
            <person name="Obornik M."/>
            <person name="Parker M.S."/>
            <person name="Palenik B."/>
            <person name="Pazour G.J."/>
            <person name="Richardson P.M."/>
            <person name="Rynearson T.A."/>
            <person name="Saito M.A."/>
            <person name="Schwartz D.C."/>
            <person name="Thamatrakoln K."/>
            <person name="Valentin K."/>
            <person name="Vardi A."/>
            <person name="Wilkerson F.P."/>
            <person name="Rokhsar D.S."/>
        </authorList>
    </citation>
    <scope>NUCLEOTIDE SEQUENCE [LARGE SCALE GENOMIC DNA]</scope>
    <source>
        <strain evidence="5 6">CCMP1335</strain>
    </source>
</reference>
<name>B5YNL3_THAPS</name>
<dbReference type="RefSeq" id="XP_002295934.1">
    <property type="nucleotide sequence ID" value="XM_002295898.1"/>
</dbReference>
<dbReference type="OMA" id="LEWWYEV"/>
<evidence type="ECO:0000256" key="4">
    <source>
        <dbReference type="SAM" id="MobiDB-lite"/>
    </source>
</evidence>
<accession>B5YNL3</accession>